<dbReference type="InterPro" id="IPR050818">
    <property type="entry name" value="KCNH_animal-type"/>
</dbReference>
<dbReference type="Proteomes" id="UP000326759">
    <property type="component" value="Unassembled WGS sequence"/>
</dbReference>
<evidence type="ECO:0000313" key="2">
    <source>
        <dbReference type="Proteomes" id="UP000326759"/>
    </source>
</evidence>
<reference evidence="1 2" key="1">
    <citation type="journal article" date="2019" name="PLoS Biol.">
        <title>Sex chromosomes control vertical transmission of feminizing Wolbachia symbionts in an isopod.</title>
        <authorList>
            <person name="Becking T."/>
            <person name="Chebbi M.A."/>
            <person name="Giraud I."/>
            <person name="Moumen B."/>
            <person name="Laverre T."/>
            <person name="Caubet Y."/>
            <person name="Peccoud J."/>
            <person name="Gilbert C."/>
            <person name="Cordaux R."/>
        </authorList>
    </citation>
    <scope>NUCLEOTIDE SEQUENCE [LARGE SCALE GENOMIC DNA]</scope>
    <source>
        <strain evidence="1">ANa2</strain>
        <tissue evidence="1">Whole body excluding digestive tract and cuticle</tissue>
    </source>
</reference>
<dbReference type="PANTHER" id="PTHR10217">
    <property type="entry name" value="VOLTAGE AND LIGAND GATED POTASSIUM CHANNEL"/>
    <property type="match status" value="1"/>
</dbReference>
<dbReference type="GO" id="GO:0042391">
    <property type="term" value="P:regulation of membrane potential"/>
    <property type="evidence" value="ECO:0007669"/>
    <property type="project" value="TreeGrafter"/>
</dbReference>
<protein>
    <submittedName>
        <fullName evidence="1">Potassium voltage-gated channel subfamily H member 2</fullName>
    </submittedName>
</protein>
<sequence>MRDRISDPHLEYTTKFFPFLLISDIFLNFRTTFVNKKGEVILCPKQIALNYLKGWFFLDLVAAMPFDMLLVANRFDLVIGVTKNIFLRKSFN</sequence>
<organism evidence="1 2">
    <name type="scientific">Armadillidium nasatum</name>
    <dbReference type="NCBI Taxonomy" id="96803"/>
    <lineage>
        <taxon>Eukaryota</taxon>
        <taxon>Metazoa</taxon>
        <taxon>Ecdysozoa</taxon>
        <taxon>Arthropoda</taxon>
        <taxon>Crustacea</taxon>
        <taxon>Multicrustacea</taxon>
        <taxon>Malacostraca</taxon>
        <taxon>Eumalacostraca</taxon>
        <taxon>Peracarida</taxon>
        <taxon>Isopoda</taxon>
        <taxon>Oniscidea</taxon>
        <taxon>Crinocheta</taxon>
        <taxon>Armadillidiidae</taxon>
        <taxon>Armadillidium</taxon>
    </lineage>
</organism>
<evidence type="ECO:0000313" key="1">
    <source>
        <dbReference type="EMBL" id="KAB7495492.1"/>
    </source>
</evidence>
<dbReference type="GO" id="GO:0005249">
    <property type="term" value="F:voltage-gated potassium channel activity"/>
    <property type="evidence" value="ECO:0007669"/>
    <property type="project" value="TreeGrafter"/>
</dbReference>
<keyword evidence="2" id="KW-1185">Reference proteome</keyword>
<comment type="caution">
    <text evidence="1">The sequence shown here is derived from an EMBL/GenBank/DDBJ whole genome shotgun (WGS) entry which is preliminary data.</text>
</comment>
<dbReference type="GO" id="GO:0005886">
    <property type="term" value="C:plasma membrane"/>
    <property type="evidence" value="ECO:0007669"/>
    <property type="project" value="TreeGrafter"/>
</dbReference>
<name>A0A5N5SNS9_9CRUS</name>
<dbReference type="AlphaFoldDB" id="A0A5N5SNS9"/>
<dbReference type="OrthoDB" id="432483at2759"/>
<accession>A0A5N5SNS9</accession>
<proteinExistence type="predicted"/>
<dbReference type="EMBL" id="SEYY01022535">
    <property type="protein sequence ID" value="KAB7495492.1"/>
    <property type="molecule type" value="Genomic_DNA"/>
</dbReference>
<dbReference type="PANTHER" id="PTHR10217:SF435">
    <property type="entry name" value="POTASSIUM VOLTAGE-GATED CHANNEL PROTEIN EAG"/>
    <property type="match status" value="1"/>
</dbReference>
<gene>
    <name evidence="1" type="primary">KCNH2</name>
    <name evidence="1" type="ORF">Anas_04002</name>
</gene>